<feature type="compositionally biased region" description="Low complexity" evidence="1">
    <location>
        <begin position="1052"/>
        <end position="1064"/>
    </location>
</feature>
<evidence type="ECO:0000259" key="4">
    <source>
        <dbReference type="PROSITE" id="PS51925"/>
    </source>
</evidence>
<accession>W0T7K5</accession>
<dbReference type="Gene3D" id="1.10.357.50">
    <property type="match status" value="1"/>
</dbReference>
<organism evidence="6 7">
    <name type="scientific">Kluyveromyces marxianus (strain DMKU3-1042 / BCC 29191 / NBRC 104275)</name>
    <name type="common">Yeast</name>
    <name type="synonym">Candida kefyr</name>
    <dbReference type="NCBI Taxonomy" id="1003335"/>
    <lineage>
        <taxon>Eukaryota</taxon>
        <taxon>Fungi</taxon>
        <taxon>Dikarya</taxon>
        <taxon>Ascomycota</taxon>
        <taxon>Saccharomycotina</taxon>
        <taxon>Saccharomycetes</taxon>
        <taxon>Saccharomycetales</taxon>
        <taxon>Saccharomycetaceae</taxon>
        <taxon>Kluyveromyces</taxon>
    </lineage>
</organism>
<dbReference type="PROSITE" id="PS51998">
    <property type="entry name" value="DEK_C"/>
    <property type="match status" value="1"/>
</dbReference>
<dbReference type="SUPFAM" id="SSF47592">
    <property type="entry name" value="SWIB/MDM2 domain"/>
    <property type="match status" value="1"/>
</dbReference>
<dbReference type="InterPro" id="IPR019835">
    <property type="entry name" value="SWIB_domain"/>
</dbReference>
<feature type="domain" description="DM2" evidence="4">
    <location>
        <begin position="122"/>
        <end position="198"/>
    </location>
</feature>
<protein>
    <submittedName>
        <fullName evidence="6">Uncharacterized protein YOR296W</fullName>
    </submittedName>
</protein>
<dbReference type="KEGG" id="kmx:KLMA_30085"/>
<reference evidence="6 7" key="1">
    <citation type="journal article" date="2015" name="Biotechnol. Biofuels">
        <title>Genetic basis of the highly efficient yeast Kluyveromyces marxianus: complete genome sequence and transcriptome analyses.</title>
        <authorList>
            <person name="Lertwattanasakul N."/>
            <person name="Kosaka T."/>
            <person name="Hosoyama A."/>
            <person name="Suzuki Y."/>
            <person name="Rodrussamee N."/>
            <person name="Matsutani M."/>
            <person name="Murata M."/>
            <person name="Fujimoto N."/>
            <person name="Suprayogi"/>
            <person name="Tsuchikane K."/>
            <person name="Limtong S."/>
            <person name="Fujita N."/>
            <person name="Yamada M."/>
        </authorList>
    </citation>
    <scope>NUCLEOTIDE SEQUENCE [LARGE SCALE GENOMIC DNA]</scope>
    <source>
        <strain evidence="7">DMKU3-1042 / BCC 29191 / NBRC 104275</strain>
    </source>
</reference>
<feature type="region of interest" description="Disordered" evidence="1">
    <location>
        <begin position="1217"/>
        <end position="1237"/>
    </location>
</feature>
<dbReference type="PANTHER" id="PTHR47263:SF1">
    <property type="entry name" value="C2 DOMAIN PROTEIN (AFU_ORTHOLOGUE AFUA_7G02350)"/>
    <property type="match status" value="1"/>
</dbReference>
<feature type="region of interest" description="Disordered" evidence="1">
    <location>
        <begin position="85"/>
        <end position="125"/>
    </location>
</feature>
<proteinExistence type="predicted"/>
<evidence type="ECO:0000256" key="1">
    <source>
        <dbReference type="SAM" id="MobiDB-lite"/>
    </source>
</evidence>
<evidence type="ECO:0000259" key="3">
    <source>
        <dbReference type="PROSITE" id="PS51259"/>
    </source>
</evidence>
<evidence type="ECO:0000313" key="6">
    <source>
        <dbReference type="EMBL" id="BAO39380.2"/>
    </source>
</evidence>
<dbReference type="EMBL" id="AP012215">
    <property type="protein sequence ID" value="BAO39380.2"/>
    <property type="molecule type" value="Genomic_DNA"/>
</dbReference>
<dbReference type="Proteomes" id="UP000065495">
    <property type="component" value="Chromosome 3"/>
</dbReference>
<dbReference type="InterPro" id="IPR003121">
    <property type="entry name" value="SWIB_MDM2_domain"/>
</dbReference>
<dbReference type="Gene3D" id="1.20.58.1100">
    <property type="match status" value="1"/>
</dbReference>
<feature type="compositionally biased region" description="Basic and acidic residues" evidence="1">
    <location>
        <begin position="1224"/>
        <end position="1236"/>
    </location>
</feature>
<dbReference type="InterPro" id="IPR052811">
    <property type="entry name" value="Glucose_resp_signaling"/>
</dbReference>
<dbReference type="InterPro" id="IPR036885">
    <property type="entry name" value="SWIB_MDM2_dom_sf"/>
</dbReference>
<evidence type="ECO:0000259" key="2">
    <source>
        <dbReference type="PROSITE" id="PS51258"/>
    </source>
</evidence>
<feature type="domain" description="DEK-C" evidence="5">
    <location>
        <begin position="1"/>
        <end position="56"/>
    </location>
</feature>
<dbReference type="VEuPathDB" id="FungiDB:KLMA_30085"/>
<dbReference type="Pfam" id="PF08766">
    <property type="entry name" value="DEK_C"/>
    <property type="match status" value="1"/>
</dbReference>
<dbReference type="PANTHER" id="PTHR47263">
    <property type="entry name" value="ADENYLATE CYCLASE ACTIVATION PROTEIN GIT1"/>
    <property type="match status" value="1"/>
</dbReference>
<dbReference type="OrthoDB" id="2015333at2759"/>
<dbReference type="InterPro" id="IPR014770">
    <property type="entry name" value="Munc13_1"/>
</dbReference>
<dbReference type="CDD" id="cd10567">
    <property type="entry name" value="SWIB-MDM2_like"/>
    <property type="match status" value="1"/>
</dbReference>
<dbReference type="Pfam" id="PF02201">
    <property type="entry name" value="SWIB"/>
    <property type="match status" value="1"/>
</dbReference>
<feature type="compositionally biased region" description="Polar residues" evidence="1">
    <location>
        <begin position="310"/>
        <end position="321"/>
    </location>
</feature>
<dbReference type="Gene3D" id="1.10.245.10">
    <property type="entry name" value="SWIB/MDM2 domain"/>
    <property type="match status" value="1"/>
</dbReference>
<feature type="region of interest" description="Disordered" evidence="1">
    <location>
        <begin position="295"/>
        <end position="338"/>
    </location>
</feature>
<dbReference type="GeneID" id="34715378"/>
<evidence type="ECO:0000259" key="5">
    <source>
        <dbReference type="PROSITE" id="PS51998"/>
    </source>
</evidence>
<dbReference type="SMART" id="SM00151">
    <property type="entry name" value="SWIB"/>
    <property type="match status" value="1"/>
</dbReference>
<evidence type="ECO:0000313" key="7">
    <source>
        <dbReference type="Proteomes" id="UP000065495"/>
    </source>
</evidence>
<dbReference type="InterPro" id="IPR014772">
    <property type="entry name" value="Munc13_dom-2"/>
</dbReference>
<gene>
    <name evidence="6" type="ORF">KLMA_30085</name>
</gene>
<dbReference type="PROSITE" id="PS51925">
    <property type="entry name" value="SWIB_MDM2"/>
    <property type="match status" value="1"/>
</dbReference>
<dbReference type="PROSITE" id="PS51258">
    <property type="entry name" value="MHD1"/>
    <property type="match status" value="1"/>
</dbReference>
<dbReference type="InterPro" id="IPR014876">
    <property type="entry name" value="DEK_C"/>
</dbReference>
<feature type="domain" description="MHD1" evidence="2">
    <location>
        <begin position="875"/>
        <end position="996"/>
    </location>
</feature>
<sequence length="1594" mass="182160">MAELDRYVPMIDAILSVSDPEEVSAKRIRKALQELFAVDLSVHKHDLKDLIVSRFNRLQDLQSKTLKHEELIDLDSKLAAKLQSEEVSSLKRHRSGKKEKKVKGKKEKKKKRKTSNENPNSIHVKNVGLSPALQKFLNAEQMPRTQVVKAVWDYIKANDLQNPEDRREIICNDEMRPIFGDKMTMFSMNKILSKHLYKLQGTSEDPSETPERQSDKDKAVGRVRNFMENLRVVSTSSTYSTSSCGEPFDVNSLDTTYSICDGVDEVYSEVLKVVVFEYINEPRFRRKWKRVNVSTSNSDSQKLRAKSGNREVSNNRLSTWLSHADSDDEENDPSGYNKESMKQMLKGLESKLTRVAMNQDVISDAMLRRSLLKFYNDVFLDSQFKQTLETMSKPEDLIILFVKSANKELVKMETEDPKSNLFSQMGRFINILIEVSRDTKMGPTYAKRLNDYKKSLKNTGVSSNNNVSVPNLPIGTTENVTASKLVDDTLQPTFRLDEITHVKALANIFKVDELRLQRDVIRISPIVKNDLYLQELIEAERGIRNDESSLQPSDFPDSSQYEMWKQAQLKNIQDVRNKVKQGCAGHNESGARTKLTDDTRLIPADPRRILRSLMYYIFENDFSLQSSEQNKSISLDSKFFLSKCAKYWLLSYQSGIFTNAVSGCLHIVPDLEFAESLKMIQYVFNFMETRLSNENEQELDPMLWNRYDQDQWTCNQVAIFTWLINQMDKSIKGMFNNKANGDFNLKSIISTYSALVENDSVLISRNFQKSEIYKRQIHSLKKTTFRTIEKRYIELIRNVPTNNEISIRNLYDLADAILNDVAMIEMKYKPLKKLSARYKFVHIVTNTFVTALFRDLKVLMQRIKKYNKPNESDALDTYKLLNELRYKNSIESGSDSNVGNALEVEFYEYLLTFCEHISETMKQGCERIVSQEEWVPMNKEAEQWLSQSAYDIARLISDTLRLVDNLQWNDFAQLARAYNIILGKVSECIVHYTKTMEEIVTEDLSMGSGIDGNGELNSGNMSLFKEMKSMIQSSKLWNKQWKHEVQKEETPTSGRSSSATTGNGSSGTYVISMRSCVCLNNMESLIVMLNDIEKTFHMKQLSNALRADVAAKATNGSSSSVNERRTNKQLLSLIKGQLWSIVPVAAEGVPQVESGQEDPWYSISIVDTAKRREIYRTRAAGSPRWWEDEEFDLELEPQQKMSLCLVLWQDKQDKKNRMRMSGTHSHDHDNGKKKNTETPVGRCYLDLDIPRDMYGTNANSNNNNSEREMYLSLSLDTQGYIHVKVSIEVERAEPDCIIGRTRRIVARTLTRGLKQVSHRFEPCIHRSFSKETLSALMNHVNGRSRRPEDDAIYDSLVPLFDDLNENLTVLAQALPTSLLHEVMLLVWHEIIVAADDLLLPQLQQALQHASMSAASNAHKNNNNNLTVPGSVWDSAISGFQKVLQTKPLSPNASGGSNTSINMNNRSHNAISQLEVEIVLMWMDILSKDFFHNNGEGPPLAELKNDAYQNLMLIASMFDQPTPDLKATVLQTKDQSASSSSASAYSLRLPLQMAIALRILWSRGEYHFVSKFLESRAREIRAAVAMSKITLNDKK</sequence>
<dbReference type="RefSeq" id="XP_022675232.1">
    <property type="nucleotide sequence ID" value="XM_022818579.1"/>
</dbReference>
<dbReference type="PROSITE" id="PS51259">
    <property type="entry name" value="MHD2"/>
    <property type="match status" value="1"/>
</dbReference>
<feature type="compositionally biased region" description="Basic residues" evidence="1">
    <location>
        <begin position="90"/>
        <end position="113"/>
    </location>
</feature>
<name>W0T7K5_KLUMD</name>
<feature type="domain" description="MHD2" evidence="3">
    <location>
        <begin position="1353"/>
        <end position="1528"/>
    </location>
</feature>
<feature type="region of interest" description="Disordered" evidence="1">
    <location>
        <begin position="1042"/>
        <end position="1064"/>
    </location>
</feature>